<evidence type="ECO:0000313" key="4">
    <source>
        <dbReference type="EMBL" id="SDM98747.1"/>
    </source>
</evidence>
<organism evidence="4 5">
    <name type="scientific">Halogranum gelatinilyticum</name>
    <dbReference type="NCBI Taxonomy" id="660521"/>
    <lineage>
        <taxon>Archaea</taxon>
        <taxon>Methanobacteriati</taxon>
        <taxon>Methanobacteriota</taxon>
        <taxon>Stenosarchaea group</taxon>
        <taxon>Halobacteria</taxon>
        <taxon>Halobacteriales</taxon>
        <taxon>Haloferacaceae</taxon>
    </lineage>
</organism>
<evidence type="ECO:0000256" key="2">
    <source>
        <dbReference type="SAM" id="Phobius"/>
    </source>
</evidence>
<dbReference type="Pfam" id="PF24463">
    <property type="entry name" value="DUF7577"/>
    <property type="match status" value="1"/>
</dbReference>
<accession>A0A1G9XPL8</accession>
<keyword evidence="2" id="KW-1133">Transmembrane helix</keyword>
<sequence length="101" mass="11496">MEWFAWVALYAVALVVFQVLVYRYLWTQEEPFERRTARSSESEGPERARHVGPEPSTGVWTESRPADVDGLTGDRSCPHCGETNEPEPMFTFCRNCAGRLA</sequence>
<dbReference type="STRING" id="660521.SAMN04487949_3078"/>
<reference evidence="5" key="1">
    <citation type="submission" date="2016-10" db="EMBL/GenBank/DDBJ databases">
        <authorList>
            <person name="Varghese N."/>
            <person name="Submissions S."/>
        </authorList>
    </citation>
    <scope>NUCLEOTIDE SEQUENCE [LARGE SCALE GENOMIC DNA]</scope>
    <source>
        <strain evidence="5">CGMCC 1.10119</strain>
    </source>
</reference>
<dbReference type="OrthoDB" id="330661at2157"/>
<keyword evidence="2" id="KW-0812">Transmembrane</keyword>
<dbReference type="RefSeq" id="WP_089698815.1">
    <property type="nucleotide sequence ID" value="NZ_FNHL01000004.1"/>
</dbReference>
<feature type="compositionally biased region" description="Basic and acidic residues" evidence="1">
    <location>
        <begin position="32"/>
        <end position="52"/>
    </location>
</feature>
<feature type="domain" description="DUF7577" evidence="3">
    <location>
        <begin position="75"/>
        <end position="100"/>
    </location>
</feature>
<evidence type="ECO:0000259" key="3">
    <source>
        <dbReference type="Pfam" id="PF24463"/>
    </source>
</evidence>
<dbReference type="InterPro" id="IPR055999">
    <property type="entry name" value="DUF7577"/>
</dbReference>
<gene>
    <name evidence="4" type="ORF">SAMN04487949_3078</name>
</gene>
<evidence type="ECO:0000313" key="5">
    <source>
        <dbReference type="Proteomes" id="UP000199451"/>
    </source>
</evidence>
<dbReference type="AlphaFoldDB" id="A0A1G9XPL8"/>
<feature type="transmembrane region" description="Helical" evidence="2">
    <location>
        <begin position="6"/>
        <end position="25"/>
    </location>
</feature>
<proteinExistence type="predicted"/>
<keyword evidence="2" id="KW-0472">Membrane</keyword>
<protein>
    <recommendedName>
        <fullName evidence="3">DUF7577 domain-containing protein</fullName>
    </recommendedName>
</protein>
<keyword evidence="5" id="KW-1185">Reference proteome</keyword>
<dbReference type="EMBL" id="FNHL01000004">
    <property type="protein sequence ID" value="SDM98747.1"/>
    <property type="molecule type" value="Genomic_DNA"/>
</dbReference>
<feature type="region of interest" description="Disordered" evidence="1">
    <location>
        <begin position="32"/>
        <end position="65"/>
    </location>
</feature>
<dbReference type="Proteomes" id="UP000199451">
    <property type="component" value="Unassembled WGS sequence"/>
</dbReference>
<evidence type="ECO:0000256" key="1">
    <source>
        <dbReference type="SAM" id="MobiDB-lite"/>
    </source>
</evidence>
<name>A0A1G9XPL8_9EURY</name>